<gene>
    <name evidence="11" type="ORF">B1B05_13975</name>
    <name evidence="12" type="ORF">SAMN05443094_10710</name>
</gene>
<keyword evidence="14" id="KW-1185">Reference proteome</keyword>
<feature type="domain" description="Response regulatory" evidence="10">
    <location>
        <begin position="5"/>
        <end position="122"/>
    </location>
</feature>
<dbReference type="PROSITE" id="PS00041">
    <property type="entry name" value="HTH_ARAC_FAMILY_1"/>
    <property type="match status" value="1"/>
</dbReference>
<dbReference type="PROSITE" id="PS01124">
    <property type="entry name" value="HTH_ARAC_FAMILY_2"/>
    <property type="match status" value="1"/>
</dbReference>
<evidence type="ECO:0000313" key="11">
    <source>
        <dbReference type="EMBL" id="OXS75642.1"/>
    </source>
</evidence>
<dbReference type="CDD" id="cd17536">
    <property type="entry name" value="REC_YesN-like"/>
    <property type="match status" value="1"/>
</dbReference>
<evidence type="ECO:0000256" key="4">
    <source>
        <dbReference type="ARBA" id="ARBA00023012"/>
    </source>
</evidence>
<keyword evidence="4" id="KW-0902">Two-component regulatory system</keyword>
<evidence type="ECO:0000256" key="6">
    <source>
        <dbReference type="ARBA" id="ARBA00023125"/>
    </source>
</evidence>
<dbReference type="SMART" id="SM00448">
    <property type="entry name" value="REC"/>
    <property type="match status" value="1"/>
</dbReference>
<feature type="domain" description="HTH araC/xylS-type" evidence="9">
    <location>
        <begin position="294"/>
        <end position="393"/>
    </location>
</feature>
<dbReference type="InterPro" id="IPR001789">
    <property type="entry name" value="Sig_transdc_resp-reg_receiver"/>
</dbReference>
<evidence type="ECO:0000256" key="8">
    <source>
        <dbReference type="PROSITE-ProRule" id="PRU00169"/>
    </source>
</evidence>
<dbReference type="GO" id="GO:0043565">
    <property type="term" value="F:sequence-specific DNA binding"/>
    <property type="evidence" value="ECO:0007669"/>
    <property type="project" value="InterPro"/>
</dbReference>
<dbReference type="InterPro" id="IPR051552">
    <property type="entry name" value="HptR"/>
</dbReference>
<reference evidence="14" key="2">
    <citation type="submission" date="2017-03" db="EMBL/GenBank/DDBJ databases">
        <title>Bacillus sp. V-88(T) DSM27956, whole genome shotgun sequencing project.</title>
        <authorList>
            <person name="Dastager S.G."/>
            <person name="Neurgaonkar P.S."/>
            <person name="Dharne M.S."/>
        </authorList>
    </citation>
    <scope>NUCLEOTIDE SEQUENCE [LARGE SCALE GENOMIC DNA]</scope>
    <source>
        <strain evidence="14">DSM 25145</strain>
    </source>
</reference>
<dbReference type="SMART" id="SM00342">
    <property type="entry name" value="HTH_ARAC"/>
    <property type="match status" value="1"/>
</dbReference>
<evidence type="ECO:0000256" key="2">
    <source>
        <dbReference type="ARBA" id="ARBA00022490"/>
    </source>
</evidence>
<feature type="modified residue" description="4-aspartylphosphate" evidence="8">
    <location>
        <position position="57"/>
    </location>
</feature>
<evidence type="ECO:0000256" key="5">
    <source>
        <dbReference type="ARBA" id="ARBA00023015"/>
    </source>
</evidence>
<dbReference type="Gene3D" id="3.40.50.2300">
    <property type="match status" value="1"/>
</dbReference>
<dbReference type="PANTHER" id="PTHR42713:SF3">
    <property type="entry name" value="TRANSCRIPTIONAL REGULATORY PROTEIN HPTR"/>
    <property type="match status" value="1"/>
</dbReference>
<dbReference type="OrthoDB" id="342399at2"/>
<evidence type="ECO:0000313" key="14">
    <source>
        <dbReference type="Proteomes" id="UP000215545"/>
    </source>
</evidence>
<dbReference type="EMBL" id="MWSK01000007">
    <property type="protein sequence ID" value="OXS75642.1"/>
    <property type="molecule type" value="Genomic_DNA"/>
</dbReference>
<sequence>MTAWKVLIADDEPMIREGLRDSVDWPMLGMEVAAEAEDGEEALELAIEHGVHVVLADLNMPIMNGIDMIRALKEQNPHCHVIIITGHDEFTYAQEALRMNVTDYILKPVNPEQLRAVINGVAKKLEESEAEAVRMQRITRQISKNELALKESFGEDWVMGRVSKEDAENQLAFFNLPVSAPTEIGIIRTQAFRSGAPMLTESDRRMMLFAVKNIAEEWLHETEHLLFSNDEHVVLVTWVPLCEKWVQAIEETLKNYMKIHSQFYREKVMDAVSCAYKRCLEKAQQDAAASPIVRRARDYIHERYENPGLSLEATAEALQVSPVYLSRIIKQELGVSFVQLVTGKRMDKAIYLLETTDLTILSIAEAVGFDSQHYFSTAFKKAVGMPPNQYRKRNS</sequence>
<evidence type="ECO:0000313" key="12">
    <source>
        <dbReference type="EMBL" id="SIR32161.1"/>
    </source>
</evidence>
<evidence type="ECO:0000259" key="9">
    <source>
        <dbReference type="PROSITE" id="PS01124"/>
    </source>
</evidence>
<dbReference type="InterPro" id="IPR020449">
    <property type="entry name" value="Tscrpt_reg_AraC-type_HTH"/>
</dbReference>
<organism evidence="12 13">
    <name type="scientific">Domibacillus enclensis</name>
    <dbReference type="NCBI Taxonomy" id="1017273"/>
    <lineage>
        <taxon>Bacteria</taxon>
        <taxon>Bacillati</taxon>
        <taxon>Bacillota</taxon>
        <taxon>Bacilli</taxon>
        <taxon>Bacillales</taxon>
        <taxon>Bacillaceae</taxon>
        <taxon>Domibacillus</taxon>
    </lineage>
</organism>
<dbReference type="RefSeq" id="WP_045850278.1">
    <property type="nucleotide sequence ID" value="NZ_FTLX01000007.1"/>
</dbReference>
<name>A0A1N6ZZD8_9BACI</name>
<protein>
    <submittedName>
        <fullName evidence="11">DNA-binding response regulator</fullName>
    </submittedName>
    <submittedName>
        <fullName evidence="12">Two component transcriptional regulator, AraC family</fullName>
    </submittedName>
</protein>
<reference evidence="12 13" key="1">
    <citation type="submission" date="2017-01" db="EMBL/GenBank/DDBJ databases">
        <authorList>
            <person name="Mah S.A."/>
            <person name="Swanson W.J."/>
            <person name="Moy G.W."/>
            <person name="Vacquier V.D."/>
        </authorList>
    </citation>
    <scope>NUCLEOTIDE SEQUENCE [LARGE SCALE GENOMIC DNA]</scope>
    <source>
        <strain evidence="12 13">NIO-1016</strain>
    </source>
</reference>
<dbReference type="PROSITE" id="PS50110">
    <property type="entry name" value="RESPONSE_REGULATORY"/>
    <property type="match status" value="1"/>
</dbReference>
<dbReference type="PANTHER" id="PTHR42713">
    <property type="entry name" value="HISTIDINE KINASE-RELATED"/>
    <property type="match status" value="1"/>
</dbReference>
<keyword evidence="7" id="KW-0804">Transcription</keyword>
<evidence type="ECO:0000256" key="1">
    <source>
        <dbReference type="ARBA" id="ARBA00004496"/>
    </source>
</evidence>
<dbReference type="InterPro" id="IPR009057">
    <property type="entry name" value="Homeodomain-like_sf"/>
</dbReference>
<evidence type="ECO:0000259" key="10">
    <source>
        <dbReference type="PROSITE" id="PS50110"/>
    </source>
</evidence>
<keyword evidence="3 8" id="KW-0597">Phosphoprotein</keyword>
<dbReference type="AlphaFoldDB" id="A0A1N6ZZD8"/>
<dbReference type="Pfam" id="PF12833">
    <property type="entry name" value="HTH_18"/>
    <property type="match status" value="1"/>
</dbReference>
<accession>A0A1N6ZZD8</accession>
<evidence type="ECO:0000256" key="3">
    <source>
        <dbReference type="ARBA" id="ARBA00022553"/>
    </source>
</evidence>
<evidence type="ECO:0000313" key="13">
    <source>
        <dbReference type="Proteomes" id="UP000186385"/>
    </source>
</evidence>
<dbReference type="GO" id="GO:0003700">
    <property type="term" value="F:DNA-binding transcription factor activity"/>
    <property type="evidence" value="ECO:0007669"/>
    <property type="project" value="InterPro"/>
</dbReference>
<dbReference type="EMBL" id="FTLX01000007">
    <property type="protein sequence ID" value="SIR32161.1"/>
    <property type="molecule type" value="Genomic_DNA"/>
</dbReference>
<evidence type="ECO:0000256" key="7">
    <source>
        <dbReference type="ARBA" id="ARBA00023163"/>
    </source>
</evidence>
<keyword evidence="5" id="KW-0805">Transcription regulation</keyword>
<keyword evidence="2" id="KW-0963">Cytoplasm</keyword>
<dbReference type="Pfam" id="PF00072">
    <property type="entry name" value="Response_reg"/>
    <property type="match status" value="1"/>
</dbReference>
<proteinExistence type="predicted"/>
<dbReference type="Proteomes" id="UP000215545">
    <property type="component" value="Unassembled WGS sequence"/>
</dbReference>
<dbReference type="Gene3D" id="1.10.10.60">
    <property type="entry name" value="Homeodomain-like"/>
    <property type="match status" value="2"/>
</dbReference>
<dbReference type="InterPro" id="IPR018060">
    <property type="entry name" value="HTH_AraC"/>
</dbReference>
<reference evidence="11" key="3">
    <citation type="submission" date="2017-03" db="EMBL/GenBank/DDBJ databases">
        <authorList>
            <person name="Dastager S.G."/>
            <person name="Neurgaonkar P.S."/>
            <person name="Dharne M.S."/>
        </authorList>
    </citation>
    <scope>NUCLEOTIDE SEQUENCE</scope>
    <source>
        <strain evidence="11">DSM 25145</strain>
    </source>
</reference>
<dbReference type="GO" id="GO:0000160">
    <property type="term" value="P:phosphorelay signal transduction system"/>
    <property type="evidence" value="ECO:0007669"/>
    <property type="project" value="UniProtKB-KW"/>
</dbReference>
<dbReference type="InterPro" id="IPR018062">
    <property type="entry name" value="HTH_AraC-typ_CS"/>
</dbReference>
<dbReference type="GO" id="GO:0005737">
    <property type="term" value="C:cytoplasm"/>
    <property type="evidence" value="ECO:0007669"/>
    <property type="project" value="UniProtKB-SubCell"/>
</dbReference>
<comment type="subcellular location">
    <subcellularLocation>
        <location evidence="1">Cytoplasm</location>
    </subcellularLocation>
</comment>
<dbReference type="SUPFAM" id="SSF46689">
    <property type="entry name" value="Homeodomain-like"/>
    <property type="match status" value="1"/>
</dbReference>
<dbReference type="SUPFAM" id="SSF52172">
    <property type="entry name" value="CheY-like"/>
    <property type="match status" value="1"/>
</dbReference>
<dbReference type="PRINTS" id="PR00032">
    <property type="entry name" value="HTHARAC"/>
</dbReference>
<dbReference type="InterPro" id="IPR011006">
    <property type="entry name" value="CheY-like_superfamily"/>
</dbReference>
<dbReference type="Proteomes" id="UP000186385">
    <property type="component" value="Unassembled WGS sequence"/>
</dbReference>
<dbReference type="STRING" id="1017273.SAMN05443094_10710"/>
<keyword evidence="6 11" id="KW-0238">DNA-binding</keyword>